<dbReference type="OrthoDB" id="406268at2759"/>
<proteinExistence type="predicted"/>
<keyword evidence="3" id="KW-1185">Reference proteome</keyword>
<evidence type="ECO:0000313" key="3">
    <source>
        <dbReference type="Proteomes" id="UP000649617"/>
    </source>
</evidence>
<dbReference type="AlphaFoldDB" id="A0A812XET6"/>
<comment type="caution">
    <text evidence="2">The sequence shown here is derived from an EMBL/GenBank/DDBJ whole genome shotgun (WGS) entry which is preliminary data.</text>
</comment>
<feature type="compositionally biased region" description="Basic and acidic residues" evidence="1">
    <location>
        <begin position="87"/>
        <end position="98"/>
    </location>
</feature>
<gene>
    <name evidence="2" type="ORF">SPIL2461_LOCUS21019</name>
</gene>
<protein>
    <submittedName>
        <fullName evidence="2">Uncharacterized protein</fullName>
    </submittedName>
</protein>
<feature type="non-terminal residue" evidence="2">
    <location>
        <position position="1"/>
    </location>
</feature>
<dbReference type="Proteomes" id="UP000649617">
    <property type="component" value="Unassembled WGS sequence"/>
</dbReference>
<evidence type="ECO:0000313" key="2">
    <source>
        <dbReference type="EMBL" id="CAE7732092.1"/>
    </source>
</evidence>
<accession>A0A812XET6</accession>
<organism evidence="2 3">
    <name type="scientific">Symbiodinium pilosum</name>
    <name type="common">Dinoflagellate</name>
    <dbReference type="NCBI Taxonomy" id="2952"/>
    <lineage>
        <taxon>Eukaryota</taxon>
        <taxon>Sar</taxon>
        <taxon>Alveolata</taxon>
        <taxon>Dinophyceae</taxon>
        <taxon>Suessiales</taxon>
        <taxon>Symbiodiniaceae</taxon>
        <taxon>Symbiodinium</taxon>
    </lineage>
</organism>
<sequence>ADPAEKPNNKDGRPKKVKPDVDSSAGNRKRSKGAANAAENEPDKPKAKQTKAMTEAKTSEAPSTRVSQKRKADASTGADLQIKRQGAKHDEKDFPRYRPCKDSWMQRLWDGSVLAFKDIITPQMAPGQKTKLEAI</sequence>
<name>A0A812XET6_SYMPI</name>
<feature type="compositionally biased region" description="Basic and acidic residues" evidence="1">
    <location>
        <begin position="1"/>
        <end position="21"/>
    </location>
</feature>
<feature type="region of interest" description="Disordered" evidence="1">
    <location>
        <begin position="1"/>
        <end position="98"/>
    </location>
</feature>
<evidence type="ECO:0000256" key="1">
    <source>
        <dbReference type="SAM" id="MobiDB-lite"/>
    </source>
</evidence>
<dbReference type="EMBL" id="CAJNIZ010045857">
    <property type="protein sequence ID" value="CAE7732092.1"/>
    <property type="molecule type" value="Genomic_DNA"/>
</dbReference>
<reference evidence="2" key="1">
    <citation type="submission" date="2021-02" db="EMBL/GenBank/DDBJ databases">
        <authorList>
            <person name="Dougan E. K."/>
            <person name="Rhodes N."/>
            <person name="Thang M."/>
            <person name="Chan C."/>
        </authorList>
    </citation>
    <scope>NUCLEOTIDE SEQUENCE</scope>
</reference>